<feature type="coiled-coil region" evidence="2">
    <location>
        <begin position="473"/>
        <end position="507"/>
    </location>
</feature>
<evidence type="ECO:0000256" key="1">
    <source>
        <dbReference type="ARBA" id="ARBA00022468"/>
    </source>
</evidence>
<dbReference type="Gene3D" id="1.10.472.80">
    <property type="entry name" value="Ypt/Rab-GAP domain of gyp1p, domain 3"/>
    <property type="match status" value="1"/>
</dbReference>
<evidence type="ECO:0000259" key="4">
    <source>
        <dbReference type="PROSITE" id="PS50086"/>
    </source>
</evidence>
<feature type="region of interest" description="Disordered" evidence="3">
    <location>
        <begin position="419"/>
        <end position="445"/>
    </location>
</feature>
<dbReference type="InterPro" id="IPR050302">
    <property type="entry name" value="Rab_GAP_TBC_domain"/>
</dbReference>
<dbReference type="GO" id="GO:0030427">
    <property type="term" value="C:site of polarized growth"/>
    <property type="evidence" value="ECO:0007669"/>
    <property type="project" value="UniProtKB-ARBA"/>
</dbReference>
<dbReference type="Gene3D" id="1.10.10.750">
    <property type="entry name" value="Ypt/Rab-GAP domain of gyp1p, domain 1"/>
    <property type="match status" value="1"/>
</dbReference>
<evidence type="ECO:0000256" key="3">
    <source>
        <dbReference type="SAM" id="MobiDB-lite"/>
    </source>
</evidence>
<evidence type="ECO:0000313" key="8">
    <source>
        <dbReference type="Proteomes" id="UP000256601"/>
    </source>
</evidence>
<dbReference type="VEuPathDB" id="FungiDB:YALI0_B11946g"/>
<dbReference type="GO" id="GO:0031267">
    <property type="term" value="F:small GTPase binding"/>
    <property type="evidence" value="ECO:0007669"/>
    <property type="project" value="TreeGrafter"/>
</dbReference>
<evidence type="ECO:0000313" key="7">
    <source>
        <dbReference type="Proteomes" id="UP000182444"/>
    </source>
</evidence>
<reference evidence="6 8" key="2">
    <citation type="submission" date="2018-07" db="EMBL/GenBank/DDBJ databases">
        <title>Draft Genome Assemblies for Five Robust Yarrowia lipolytica Strains Exhibiting High Lipid Production and Pentose Sugar Utilization and Sugar Alcohol Secretion from Undetoxified Lignocellulosic Biomass Hydrolysates.</title>
        <authorList>
            <consortium name="DOE Joint Genome Institute"/>
            <person name="Walker C."/>
            <person name="Ryu S."/>
            <person name="Na H."/>
            <person name="Zane M."/>
            <person name="LaButti K."/>
            <person name="Lipzen A."/>
            <person name="Haridas S."/>
            <person name="Barry K."/>
            <person name="Grigoriev I.V."/>
            <person name="Quarterman J."/>
            <person name="Slininger P."/>
            <person name="Dien B."/>
            <person name="Trinh C.T."/>
        </authorList>
    </citation>
    <scope>NUCLEOTIDE SEQUENCE [LARGE SCALE GENOMIC DNA]</scope>
    <source>
        <strain evidence="6 8">YB392</strain>
    </source>
</reference>
<dbReference type="EMBL" id="KZ858951">
    <property type="protein sequence ID" value="RDW28686.1"/>
    <property type="molecule type" value="Genomic_DNA"/>
</dbReference>
<reference evidence="5 7" key="1">
    <citation type="journal article" date="2016" name="PLoS ONE">
        <title>Sequence Assembly of Yarrowia lipolytica Strain W29/CLIB89 Shows Transposable Element Diversity.</title>
        <authorList>
            <person name="Magnan C."/>
            <person name="Yu J."/>
            <person name="Chang I."/>
            <person name="Jahn E."/>
            <person name="Kanomata Y."/>
            <person name="Wu J."/>
            <person name="Zeller M."/>
            <person name="Oakes M."/>
            <person name="Baldi P."/>
            <person name="Sandmeyer S."/>
        </authorList>
    </citation>
    <scope>NUCLEOTIDE SEQUENCE [LARGE SCALE GENOMIC DNA]</scope>
    <source>
        <strain evidence="5">CLIB89</strain>
        <strain evidence="7">CLIB89(W29)</strain>
    </source>
</reference>
<organism evidence="5 7">
    <name type="scientific">Yarrowia lipolytica</name>
    <name type="common">Candida lipolytica</name>
    <dbReference type="NCBI Taxonomy" id="4952"/>
    <lineage>
        <taxon>Eukaryota</taxon>
        <taxon>Fungi</taxon>
        <taxon>Dikarya</taxon>
        <taxon>Ascomycota</taxon>
        <taxon>Saccharomycotina</taxon>
        <taxon>Dipodascomycetes</taxon>
        <taxon>Dipodascales</taxon>
        <taxon>Dipodascales incertae sedis</taxon>
        <taxon>Yarrowia</taxon>
    </lineage>
</organism>
<accession>A0A1H6PQU4</accession>
<dbReference type="InterPro" id="IPR000195">
    <property type="entry name" value="Rab-GAP-TBC_dom"/>
</dbReference>
<evidence type="ECO:0000256" key="2">
    <source>
        <dbReference type="SAM" id="Coils"/>
    </source>
</evidence>
<proteinExistence type="predicted"/>
<feature type="region of interest" description="Disordered" evidence="3">
    <location>
        <begin position="578"/>
        <end position="597"/>
    </location>
</feature>
<dbReference type="SUPFAM" id="SSF47923">
    <property type="entry name" value="Ypt/Rab-GAP domain of gyp1p"/>
    <property type="match status" value="2"/>
</dbReference>
<evidence type="ECO:0000313" key="6">
    <source>
        <dbReference type="EMBL" id="RDW28686.1"/>
    </source>
</evidence>
<keyword evidence="2" id="KW-0175">Coiled coil</keyword>
<dbReference type="SMART" id="SM00164">
    <property type="entry name" value="TBC"/>
    <property type="match status" value="1"/>
</dbReference>
<dbReference type="Gene3D" id="1.10.8.270">
    <property type="entry name" value="putative rabgap domain of human tbc1 domain family member 14 like domains"/>
    <property type="match status" value="1"/>
</dbReference>
<dbReference type="OrthoDB" id="159449at2759"/>
<dbReference type="eggNOG" id="KOG4436">
    <property type="taxonomic scope" value="Eukaryota"/>
</dbReference>
<gene>
    <name evidence="6" type="ORF">B0I71DRAFT_127161</name>
    <name evidence="5" type="ORF">YALI1_B15792g</name>
</gene>
<dbReference type="EMBL" id="CP017554">
    <property type="protein sequence ID" value="AOW01578.1"/>
    <property type="molecule type" value="Genomic_DNA"/>
</dbReference>
<protein>
    <submittedName>
        <fullName evidence="6">Rab-GTPase-TBC domain-domain-containing protein</fullName>
    </submittedName>
</protein>
<dbReference type="FunFam" id="1.10.472.80:FF:000027">
    <property type="entry name" value="GTPase activating protein (Evi5)"/>
    <property type="match status" value="1"/>
</dbReference>
<dbReference type="KEGG" id="yli:2907506"/>
<dbReference type="Proteomes" id="UP000256601">
    <property type="component" value="Unassembled WGS sequence"/>
</dbReference>
<dbReference type="Pfam" id="PF00566">
    <property type="entry name" value="RabGAP-TBC"/>
    <property type="match status" value="1"/>
</dbReference>
<name>A0A1H6PQU4_YARLL</name>
<dbReference type="PANTHER" id="PTHR47219">
    <property type="entry name" value="RAB GTPASE-ACTIVATING PROTEIN 1-LIKE"/>
    <property type="match status" value="1"/>
</dbReference>
<dbReference type="GeneID" id="2907506"/>
<dbReference type="AlphaFoldDB" id="A0A1H6PQU4"/>
<dbReference type="RefSeq" id="XP_500781.1">
    <property type="nucleotide sequence ID" value="XM_500781.1"/>
</dbReference>
<keyword evidence="1" id="KW-0343">GTPase activation</keyword>
<dbReference type="FunFam" id="1.10.8.270:FF:000001">
    <property type="entry name" value="TBC1 domain family member 1"/>
    <property type="match status" value="1"/>
</dbReference>
<dbReference type="InterPro" id="IPR035969">
    <property type="entry name" value="Rab-GAP_TBC_sf"/>
</dbReference>
<feature type="domain" description="Rab-GAP TBC" evidence="4">
    <location>
        <begin position="113"/>
        <end position="306"/>
    </location>
</feature>
<dbReference type="VEuPathDB" id="FungiDB:YALI1_B15792g"/>
<dbReference type="PROSITE" id="PS50086">
    <property type="entry name" value="TBC_RABGAP"/>
    <property type="match status" value="1"/>
</dbReference>
<dbReference type="GO" id="GO:0005096">
    <property type="term" value="F:GTPase activator activity"/>
    <property type="evidence" value="ECO:0007669"/>
    <property type="project" value="UniProtKB-KW"/>
</dbReference>
<dbReference type="PANTHER" id="PTHR47219:SF9">
    <property type="entry name" value="GTPASE ACTIVATING PROTEIN AND CENTROSOME-ASSOCIATED, ISOFORM B"/>
    <property type="match status" value="1"/>
</dbReference>
<sequence>MEHIDWTSLFEIEAKLVTSAHPDSSQLLLARLEKQQNSRQSSPRASLSAPDDICTIPLDQLEHQVNTYESAIPGISSSPVSQKDLSFWSAAMVSFNDCATRIPHYSCDMVRGGVPPALRGDIWKSMAYTSGGDCGSSEDIASLKYLYDSLANEWTPYVKIIGRDLHRTFPEIDLFREQEGKGQIMMGKVLRAYSAYDMQVGYCQGLTFLVGPLLLHMDDCDAFCVLVKLLENYDLRSMFAADMAGLHLKMFQFESLLEQQLPEIHAHLKSLNINTIYASQWFMSLFAVTCPLPMLVRIYDLMFLEGVTETLMRTAMAILKRNKYNILNMTEEEDVLQHLLGRRLWDVYGGDGDLLASDITSAHLGSPDVLTQLEHEYETMLEERRRVKDLAKEMKDVTPLPKSRSPKRFFSQGWSLSSLRVPGDRSASVSTNSDRSTRSVSGSGASMVSVDTEIMSQVDYASSVSSFDMSPTAGKTEAAVAALELELQQLRKELEQEKQERKKDREVVGAYIKGVAAEDGSLDMLKSQFGEASSSALSYEDLMMQLAESKTNEALAKQQIEDLRDELSQMGLSKDTLMVPKTTAKHSKKESGTWLKW</sequence>
<dbReference type="Proteomes" id="UP000182444">
    <property type="component" value="Chromosome 1B"/>
</dbReference>
<evidence type="ECO:0000313" key="5">
    <source>
        <dbReference type="EMBL" id="AOW01578.1"/>
    </source>
</evidence>